<dbReference type="Pfam" id="PF12770">
    <property type="entry name" value="CHAT"/>
    <property type="match status" value="1"/>
</dbReference>
<dbReference type="NCBIfam" id="TIGR01901">
    <property type="entry name" value="adhes_NPXG"/>
    <property type="match status" value="1"/>
</dbReference>
<evidence type="ECO:0000259" key="2">
    <source>
        <dbReference type="SMART" id="SM00912"/>
    </source>
</evidence>
<dbReference type="InterPro" id="IPR024983">
    <property type="entry name" value="CHAT_dom"/>
</dbReference>
<dbReference type="SUPFAM" id="SSF48452">
    <property type="entry name" value="TPR-like"/>
    <property type="match status" value="3"/>
</dbReference>
<dbReference type="EMBL" id="WMIA01000013">
    <property type="protein sequence ID" value="MTF39525.1"/>
    <property type="molecule type" value="Genomic_DNA"/>
</dbReference>
<dbReference type="Pfam" id="PF05860">
    <property type="entry name" value="TPS"/>
    <property type="match status" value="1"/>
</dbReference>
<dbReference type="SMART" id="SM00912">
    <property type="entry name" value="Haemagg_act"/>
    <property type="match status" value="1"/>
</dbReference>
<dbReference type="PANTHER" id="PTHR10098:SF112">
    <property type="entry name" value="SLR0380 PROTEIN"/>
    <property type="match status" value="1"/>
</dbReference>
<dbReference type="PROSITE" id="PS50005">
    <property type="entry name" value="TPR"/>
    <property type="match status" value="1"/>
</dbReference>
<dbReference type="InterPro" id="IPR011990">
    <property type="entry name" value="TPR-like_helical_dom_sf"/>
</dbReference>
<dbReference type="Proteomes" id="UP000437131">
    <property type="component" value="Unassembled WGS sequence"/>
</dbReference>
<reference evidence="3 4" key="1">
    <citation type="submission" date="2019-11" db="EMBL/GenBank/DDBJ databases">
        <title>Isolation of a new High Light Tolerant Cyanobacteria.</title>
        <authorList>
            <person name="Dobson Z."/>
            <person name="Vaughn N."/>
            <person name="Vaughn M."/>
            <person name="Fromme P."/>
            <person name="Mazor Y."/>
        </authorList>
    </citation>
    <scope>NUCLEOTIDE SEQUENCE [LARGE SCALE GENOMIC DNA]</scope>
    <source>
        <strain evidence="3 4">0216</strain>
    </source>
</reference>
<dbReference type="Gene3D" id="2.160.20.10">
    <property type="entry name" value="Single-stranded right-handed beta-helix, Pectin lyase-like"/>
    <property type="match status" value="2"/>
</dbReference>
<keyword evidence="1" id="KW-0802">TPR repeat</keyword>
<sequence>MYKHRHYHWTIFSGRLWLNSLAIVGLTGLLTSNQIDAQVIPDRTLGKESSIVTPNLTINGIPSERIDGGAVRNTNLFHSFQEFNIGNGRGVYFNNPAGIENIFTRITGQNVSKILGTLGVLGNGNLFLLNPNGIIFGPNATLDLKGSFIGSTADSVVFGNGVKFSATNPENVPLLTIGIPIGLEFRANSGEISVQGEGSNLFLDFSNGSIVPDQRNAGLEVSTGKTLGLLSSKINITGGNLTADSGTIELWSVIDGNLRLTFNDQSLRVNSNAVSQYGDIELINNASVYLSGTSSGGINVNSQNLTLKNGSSFVTLTTGQTKGEDLNFKIVDSVLLTGSSPNQLPSGFYTQTFGAGSAGNLTLETGNLTLGGALISASTFGEGNAGQLRILARDSINLIDDGFGVTFIVADSESSGNGGNVFIETKNLTLVNGAQISVSAFGSGNSGKLDVKASDTIQIVGEGQTFPSGLFAQAIRTGNGGDLTVKTGHLLIQDGGLISVGTRGSGKGGQLTIDASESVELTGTRISGAGSRLISGTVGTGNSGNIIVNTKDLRILNGAEISVSSVFDTFVGLGTPGNLQINANSIFLNNQGQIRAESGSGEGGNINLQAKERLELRNNSQISATAGTEGGGGNGGNIFIDSPFIIAPPNGDSDITANAFEGQGGNIIVNSQGIFGIEFRENQTPKSDITASSQFGRSGNVEISTPNVNPSQGLVELVKNPVNPADLVEVNACSKGQESEFIITGRGGLPPNPASILNGDLLLPDFGIANNSLAQQTKVTSVASKTPAQGWRMVGENEMVLTANTSSNNLIEKGINHYENGQFQEAITKWQEALKEFEEDSLTQSIIFNNIAIALTQLGEWEKAEETVKTSQEILNNISNNSQLKQSIQAQFFNNLAIIELARGDGLQALKYWQSATQIYEQIGDQKGVIRSLINQSKALKYLGLNLQAKQLLQEINTNLELISDPLLKVAGGKNYGDVLRLLGDFSQSEQVLEKSLAIAQRLSFAENAQENLLPNYVNQIQLSLGNTYFAQNNITKALEYYQETDTNSPFLNLEIQSQLNKLKLLIQRRRFFSLKNLLPEIYNKINNLPPSNTSIYAQINFVNSLDNLAKITSEYQDFDKILILENALKQAQKIGDKRAEAYVLTYLGEQYEQQKQWTQAENITKSALIITGQIQGDDIAYLAQWQLARILKAKGDKQGAITAYNLAFDTLKDLRNDLVTVNREVQFSFRESVEPIYRELVALLLEGDISQSNLIQAREIMESLQLAELDNFFKDTCSTTKPVQVDQIDPTTAVIYPIILRDRLDVIVSLPGQPLIHYSTPLNQDKVRQIVTNLQKALYEDPLQTGRITNNYQEDAQTLYQSLIQPIETKLQSNQIKNLTFVLDGILRNIPMAILYDGEKYLLEKYSIALTPGLQLLDPQPFKRTQLRALTAGLTEARQNFSALPNVKIELTEIENEINSKVLLNQEFTKTNLEKLIQNNNFPILHFATHGQFSSNIEDTFILTWDESINTKELDRILSRDFASDSSPLELLVLSACQTATGDERAALGLAGIAVRAGARSTLATLWLVDDRATTELMVKFYQELARTEVTKAEALRQAQLSLLKDGKHQHPFFWAPFVLVGNWL</sequence>
<dbReference type="InterPro" id="IPR011050">
    <property type="entry name" value="Pectin_lyase_fold/virulence"/>
</dbReference>
<accession>A0A844GZF6</accession>
<dbReference type="InterPro" id="IPR019734">
    <property type="entry name" value="TPR_rpt"/>
</dbReference>
<name>A0A844GZF6_9CHRO</name>
<organism evidence="3 4">
    <name type="scientific">Cyanobacterium aponinum 0216</name>
    <dbReference type="NCBI Taxonomy" id="2676140"/>
    <lineage>
        <taxon>Bacteria</taxon>
        <taxon>Bacillati</taxon>
        <taxon>Cyanobacteriota</taxon>
        <taxon>Cyanophyceae</taxon>
        <taxon>Oscillatoriophycideae</taxon>
        <taxon>Chroococcales</taxon>
        <taxon>Geminocystaceae</taxon>
        <taxon>Cyanobacterium</taxon>
    </lineage>
</organism>
<dbReference type="SMART" id="SM00028">
    <property type="entry name" value="TPR"/>
    <property type="match status" value="7"/>
</dbReference>
<dbReference type="Gene3D" id="1.25.40.10">
    <property type="entry name" value="Tetratricopeptide repeat domain"/>
    <property type="match status" value="3"/>
</dbReference>
<proteinExistence type="predicted"/>
<feature type="domain" description="Filamentous haemagglutinin FhaB/tRNA nuclease CdiA-like TPS" evidence="2">
    <location>
        <begin position="53"/>
        <end position="159"/>
    </location>
</feature>
<dbReference type="SUPFAM" id="SSF51126">
    <property type="entry name" value="Pectin lyase-like"/>
    <property type="match status" value="2"/>
</dbReference>
<dbReference type="InterPro" id="IPR012334">
    <property type="entry name" value="Pectin_lyas_fold"/>
</dbReference>
<comment type="caution">
    <text evidence="3">The sequence shown here is derived from an EMBL/GenBank/DDBJ whole genome shotgun (WGS) entry which is preliminary data.</text>
</comment>
<evidence type="ECO:0000313" key="3">
    <source>
        <dbReference type="EMBL" id="MTF39525.1"/>
    </source>
</evidence>
<dbReference type="RefSeq" id="WP_155084087.1">
    <property type="nucleotide sequence ID" value="NZ_WMIA01000013.1"/>
</dbReference>
<feature type="repeat" description="TPR" evidence="1">
    <location>
        <begin position="1019"/>
        <end position="1052"/>
    </location>
</feature>
<protein>
    <submittedName>
        <fullName evidence="3">CHAT domain-containing protein</fullName>
    </submittedName>
</protein>
<gene>
    <name evidence="3" type="ORF">GGC33_11395</name>
</gene>
<evidence type="ECO:0000256" key="1">
    <source>
        <dbReference type="PROSITE-ProRule" id="PRU00339"/>
    </source>
</evidence>
<dbReference type="PANTHER" id="PTHR10098">
    <property type="entry name" value="RAPSYN-RELATED"/>
    <property type="match status" value="1"/>
</dbReference>
<dbReference type="InterPro" id="IPR008638">
    <property type="entry name" value="FhaB/CdiA-like_TPS"/>
</dbReference>
<evidence type="ECO:0000313" key="4">
    <source>
        <dbReference type="Proteomes" id="UP000437131"/>
    </source>
</evidence>